<evidence type="ECO:0000313" key="2">
    <source>
        <dbReference type="Proteomes" id="UP001165960"/>
    </source>
</evidence>
<protein>
    <submittedName>
        <fullName evidence="1">Altered inheritance of mitochondria protein 11</fullName>
    </submittedName>
</protein>
<organism evidence="1 2">
    <name type="scientific">Entomophthora muscae</name>
    <dbReference type="NCBI Taxonomy" id="34485"/>
    <lineage>
        <taxon>Eukaryota</taxon>
        <taxon>Fungi</taxon>
        <taxon>Fungi incertae sedis</taxon>
        <taxon>Zoopagomycota</taxon>
        <taxon>Entomophthoromycotina</taxon>
        <taxon>Entomophthoromycetes</taxon>
        <taxon>Entomophthorales</taxon>
        <taxon>Entomophthoraceae</taxon>
        <taxon>Entomophthora</taxon>
    </lineage>
</organism>
<dbReference type="Proteomes" id="UP001165960">
    <property type="component" value="Unassembled WGS sequence"/>
</dbReference>
<reference evidence="1" key="1">
    <citation type="submission" date="2022-04" db="EMBL/GenBank/DDBJ databases">
        <title>Genome of the entomopathogenic fungus Entomophthora muscae.</title>
        <authorList>
            <person name="Elya C."/>
            <person name="Lovett B.R."/>
            <person name="Lee E."/>
            <person name="Macias A.M."/>
            <person name="Hajek A.E."/>
            <person name="De Bivort B.L."/>
            <person name="Kasson M.T."/>
            <person name="De Fine Licht H.H."/>
            <person name="Stajich J.E."/>
        </authorList>
    </citation>
    <scope>NUCLEOTIDE SEQUENCE</scope>
    <source>
        <strain evidence="1">Berkeley</strain>
    </source>
</reference>
<evidence type="ECO:0000313" key="1">
    <source>
        <dbReference type="EMBL" id="KAJ9048886.1"/>
    </source>
</evidence>
<keyword evidence="2" id="KW-1185">Reference proteome</keyword>
<accession>A0ACC2RFL3</accession>
<proteinExistence type="predicted"/>
<gene>
    <name evidence="1" type="primary">AIM11</name>
    <name evidence="1" type="ORF">DSO57_1030131</name>
</gene>
<dbReference type="EMBL" id="QTSX02007304">
    <property type="protein sequence ID" value="KAJ9048886.1"/>
    <property type="molecule type" value="Genomic_DNA"/>
</dbReference>
<name>A0ACC2RFL3_9FUNG</name>
<comment type="caution">
    <text evidence="1">The sequence shown here is derived from an EMBL/GenBank/DDBJ whole genome shotgun (WGS) entry which is preliminary data.</text>
</comment>
<sequence length="144" mass="15979">MSTNPETKSALDSESKVIVNEALYEKFIYGLSFTSFTIGLAASIWFTRRKGSVKPPKCHFPQQNTLETKFTEDSMKEARLFALQTFGLGTLLCGTVFGSVVYGVSWATGASDLREFSMLMKSLLSSKRKENAKLQDSTNQDPTI</sequence>